<keyword evidence="2" id="KW-1185">Reference proteome</keyword>
<gene>
    <name evidence="1" type="ORF">GCM10017774_41730</name>
</gene>
<evidence type="ECO:0000313" key="2">
    <source>
        <dbReference type="Proteomes" id="UP000605568"/>
    </source>
</evidence>
<name>A0ABQ3MI75_9PSEU</name>
<dbReference type="Proteomes" id="UP000605568">
    <property type="component" value="Unassembled WGS sequence"/>
</dbReference>
<organism evidence="1 2">
    <name type="scientific">Lentzea cavernae</name>
    <dbReference type="NCBI Taxonomy" id="2020703"/>
    <lineage>
        <taxon>Bacteria</taxon>
        <taxon>Bacillati</taxon>
        <taxon>Actinomycetota</taxon>
        <taxon>Actinomycetes</taxon>
        <taxon>Pseudonocardiales</taxon>
        <taxon>Pseudonocardiaceae</taxon>
        <taxon>Lentzea</taxon>
    </lineage>
</organism>
<accession>A0ABQ3MI75</accession>
<protein>
    <recommendedName>
        <fullName evidence="3">Recombinase zinc beta ribbon domain-containing protein</fullName>
    </recommendedName>
</protein>
<evidence type="ECO:0008006" key="3">
    <source>
        <dbReference type="Google" id="ProtNLM"/>
    </source>
</evidence>
<reference evidence="2" key="1">
    <citation type="journal article" date="2019" name="Int. J. Syst. Evol. Microbiol.">
        <title>The Global Catalogue of Microorganisms (GCM) 10K type strain sequencing project: providing services to taxonomists for standard genome sequencing and annotation.</title>
        <authorList>
            <consortium name="The Broad Institute Genomics Platform"/>
            <consortium name="The Broad Institute Genome Sequencing Center for Infectious Disease"/>
            <person name="Wu L."/>
            <person name="Ma J."/>
        </authorList>
    </citation>
    <scope>NUCLEOTIDE SEQUENCE [LARGE SCALE GENOMIC DNA]</scope>
    <source>
        <strain evidence="2">CGMCC 4.7367</strain>
    </source>
</reference>
<sequence length="119" mass="13648">MCQRSGGCGPDGYPGLWWMSRSVVQAQQASARRERLRTKPGLNTAPDSKRVYRLRSYTSCVHCHRRLISNANHAGTIHYGCQPKKAYQPHGHPPMFRVREDERLIGVNRFLVHEVFGPY</sequence>
<proteinExistence type="predicted"/>
<dbReference type="EMBL" id="BNAR01000006">
    <property type="protein sequence ID" value="GHH43717.1"/>
    <property type="molecule type" value="Genomic_DNA"/>
</dbReference>
<comment type="caution">
    <text evidence="1">The sequence shown here is derived from an EMBL/GenBank/DDBJ whole genome shotgun (WGS) entry which is preliminary data.</text>
</comment>
<evidence type="ECO:0000313" key="1">
    <source>
        <dbReference type="EMBL" id="GHH43717.1"/>
    </source>
</evidence>